<gene>
    <name evidence="3" type="ORF">JOF36_003587</name>
</gene>
<dbReference type="RefSeq" id="WP_210028097.1">
    <property type="nucleotide sequence ID" value="NZ_JAGINU010000001.1"/>
</dbReference>
<keyword evidence="4" id="KW-1185">Reference proteome</keyword>
<protein>
    <recommendedName>
        <fullName evidence="2">STAS domain-containing protein</fullName>
    </recommendedName>
</protein>
<evidence type="ECO:0000313" key="3">
    <source>
        <dbReference type="EMBL" id="MBP2367891.1"/>
    </source>
</evidence>
<sequence>MMFSGFTALGAGPTSPGSTGRLAIDTPVPGVRVIRLSGELGSASGARLLRLLDAQLHMTRAGHRGFDAIVADVADVQAVMRGGPQALAHAHYACARQGIEFVLAGHCHALLLAPVGVRRRLNAVRMFPDVDTAVAMLAPAGRAVEA</sequence>
<feature type="region of interest" description="Disordered" evidence="1">
    <location>
        <begin position="1"/>
        <end position="22"/>
    </location>
</feature>
<name>A0ABS4VVE7_9PSEU</name>
<reference evidence="3 4" key="1">
    <citation type="submission" date="2021-03" db="EMBL/GenBank/DDBJ databases">
        <title>Sequencing the genomes of 1000 actinobacteria strains.</title>
        <authorList>
            <person name="Klenk H.-P."/>
        </authorList>
    </citation>
    <scope>NUCLEOTIDE SEQUENCE [LARGE SCALE GENOMIC DNA]</scope>
    <source>
        <strain evidence="3 4">DSM 45256</strain>
    </source>
</reference>
<accession>A0ABS4VVE7</accession>
<dbReference type="InterPro" id="IPR036513">
    <property type="entry name" value="STAS_dom_sf"/>
</dbReference>
<comment type="caution">
    <text evidence="3">The sequence shown here is derived from an EMBL/GenBank/DDBJ whole genome shotgun (WGS) entry which is preliminary data.</text>
</comment>
<dbReference type="Gene3D" id="3.30.750.24">
    <property type="entry name" value="STAS domain"/>
    <property type="match status" value="1"/>
</dbReference>
<dbReference type="SUPFAM" id="SSF52091">
    <property type="entry name" value="SpoIIaa-like"/>
    <property type="match status" value="1"/>
</dbReference>
<evidence type="ECO:0000256" key="1">
    <source>
        <dbReference type="SAM" id="MobiDB-lite"/>
    </source>
</evidence>
<dbReference type="Proteomes" id="UP001519295">
    <property type="component" value="Unassembled WGS sequence"/>
</dbReference>
<evidence type="ECO:0000313" key="4">
    <source>
        <dbReference type="Proteomes" id="UP001519295"/>
    </source>
</evidence>
<dbReference type="PROSITE" id="PS50801">
    <property type="entry name" value="STAS"/>
    <property type="match status" value="1"/>
</dbReference>
<evidence type="ECO:0000259" key="2">
    <source>
        <dbReference type="PROSITE" id="PS50801"/>
    </source>
</evidence>
<organism evidence="3 4">
    <name type="scientific">Pseudonocardia parietis</name>
    <dbReference type="NCBI Taxonomy" id="570936"/>
    <lineage>
        <taxon>Bacteria</taxon>
        <taxon>Bacillati</taxon>
        <taxon>Actinomycetota</taxon>
        <taxon>Actinomycetes</taxon>
        <taxon>Pseudonocardiales</taxon>
        <taxon>Pseudonocardiaceae</taxon>
        <taxon>Pseudonocardia</taxon>
    </lineage>
</organism>
<proteinExistence type="predicted"/>
<feature type="domain" description="STAS" evidence="2">
    <location>
        <begin position="29"/>
        <end position="146"/>
    </location>
</feature>
<dbReference type="EMBL" id="JAGINU010000001">
    <property type="protein sequence ID" value="MBP2367891.1"/>
    <property type="molecule type" value="Genomic_DNA"/>
</dbReference>
<dbReference type="InterPro" id="IPR002645">
    <property type="entry name" value="STAS_dom"/>
</dbReference>